<protein>
    <submittedName>
        <fullName evidence="1">Glycosyltransferase</fullName>
    </submittedName>
</protein>
<name>A0ABV9LV41_9ALTE</name>
<proteinExistence type="predicted"/>
<evidence type="ECO:0000313" key="2">
    <source>
        <dbReference type="Proteomes" id="UP001595897"/>
    </source>
</evidence>
<dbReference type="EMBL" id="JBHSGU010000002">
    <property type="protein sequence ID" value="MFC4699518.1"/>
    <property type="molecule type" value="Genomic_DNA"/>
</dbReference>
<sequence>MQVIEQNNRSVLFIGFVWPEQTATAASQNILSYVRALKHAGFTVHFACAAQRSLLSTPLEAHDIVAHQIALNCDSFDTFVQDLAPDIVVFDRFLTEEQFGWRVIKSAPEALRVLDLEDLHFLRQGRHMLYKAMGYQPRQAHYLNTNAIFEPGHEQYAYNALTTRELACVYRCDLNISLSEPERDILIKHFHVPSENIAHVPYLLNEDIAASAMKNPSTSSMPRTDFVSIGNFRHAPNIDAVNVLLQHIWPSIFARLPRAKCRIYGAYLPPKIQQLHQPKRGIYIHGHIPDHLHMLSSAKVLLAPIQFGAGVKGKIVDALRCALPSITTSIGVEGITYSQWPGAVVNTRDEFIEAAINTYNCEQDFTALAHDILHTNFIATQPQQKFVEAVETALDHKAKRRIGNFMQQMLSHHTVQTHQYMSQWIQAKNAD</sequence>
<comment type="caution">
    <text evidence="1">The sequence shown here is derived from an EMBL/GenBank/DDBJ whole genome shotgun (WGS) entry which is preliminary data.</text>
</comment>
<organism evidence="1 2">
    <name type="scientific">Glaciecola siphonariae</name>
    <dbReference type="NCBI Taxonomy" id="521012"/>
    <lineage>
        <taxon>Bacteria</taxon>
        <taxon>Pseudomonadati</taxon>
        <taxon>Pseudomonadota</taxon>
        <taxon>Gammaproteobacteria</taxon>
        <taxon>Alteromonadales</taxon>
        <taxon>Alteromonadaceae</taxon>
        <taxon>Glaciecola</taxon>
    </lineage>
</organism>
<keyword evidence="2" id="KW-1185">Reference proteome</keyword>
<accession>A0ABV9LV41</accession>
<reference evidence="2" key="1">
    <citation type="journal article" date="2019" name="Int. J. Syst. Evol. Microbiol.">
        <title>The Global Catalogue of Microorganisms (GCM) 10K type strain sequencing project: providing services to taxonomists for standard genome sequencing and annotation.</title>
        <authorList>
            <consortium name="The Broad Institute Genomics Platform"/>
            <consortium name="The Broad Institute Genome Sequencing Center for Infectious Disease"/>
            <person name="Wu L."/>
            <person name="Ma J."/>
        </authorList>
    </citation>
    <scope>NUCLEOTIDE SEQUENCE [LARGE SCALE GENOMIC DNA]</scope>
    <source>
        <strain evidence="2">KACC 12507</strain>
    </source>
</reference>
<dbReference type="Pfam" id="PF13692">
    <property type="entry name" value="Glyco_trans_1_4"/>
    <property type="match status" value="1"/>
</dbReference>
<dbReference type="SUPFAM" id="SSF53756">
    <property type="entry name" value="UDP-Glycosyltransferase/glycogen phosphorylase"/>
    <property type="match status" value="1"/>
</dbReference>
<dbReference type="RefSeq" id="WP_382406260.1">
    <property type="nucleotide sequence ID" value="NZ_JBHSGU010000002.1"/>
</dbReference>
<evidence type="ECO:0000313" key="1">
    <source>
        <dbReference type="EMBL" id="MFC4699518.1"/>
    </source>
</evidence>
<dbReference type="Proteomes" id="UP001595897">
    <property type="component" value="Unassembled WGS sequence"/>
</dbReference>
<dbReference type="Gene3D" id="3.40.50.2000">
    <property type="entry name" value="Glycogen Phosphorylase B"/>
    <property type="match status" value="1"/>
</dbReference>
<gene>
    <name evidence="1" type="ORF">ACFO4O_05030</name>
</gene>